<name>A0A382RS40_9ZZZZ</name>
<gene>
    <name evidence="1" type="ORF">METZ01_LOCUS352741</name>
</gene>
<accession>A0A382RS40</accession>
<organism evidence="1">
    <name type="scientific">marine metagenome</name>
    <dbReference type="NCBI Taxonomy" id="408172"/>
    <lineage>
        <taxon>unclassified sequences</taxon>
        <taxon>metagenomes</taxon>
        <taxon>ecological metagenomes</taxon>
    </lineage>
</organism>
<evidence type="ECO:0000313" key="1">
    <source>
        <dbReference type="EMBL" id="SVC99887.1"/>
    </source>
</evidence>
<proteinExistence type="predicted"/>
<sequence>MLAINPLAYDICSAVLEINPSAQVSVHSEGTEDEEIVWHDGTTPISKSDIQAKQAELKADYDSKQYQRDRAEAYPSWEDQLDKIYHDGVTKWKSEMIDPIKDAHPKP</sequence>
<protein>
    <submittedName>
        <fullName evidence="1">Uncharacterized protein</fullName>
    </submittedName>
</protein>
<reference evidence="1" key="1">
    <citation type="submission" date="2018-05" db="EMBL/GenBank/DDBJ databases">
        <authorList>
            <person name="Lanie J.A."/>
            <person name="Ng W.-L."/>
            <person name="Kazmierczak K.M."/>
            <person name="Andrzejewski T.M."/>
            <person name="Davidsen T.M."/>
            <person name="Wayne K.J."/>
            <person name="Tettelin H."/>
            <person name="Glass J.I."/>
            <person name="Rusch D."/>
            <person name="Podicherti R."/>
            <person name="Tsui H.-C.T."/>
            <person name="Winkler M.E."/>
        </authorList>
    </citation>
    <scope>NUCLEOTIDE SEQUENCE</scope>
</reference>
<dbReference type="EMBL" id="UINC01123422">
    <property type="protein sequence ID" value="SVC99887.1"/>
    <property type="molecule type" value="Genomic_DNA"/>
</dbReference>
<dbReference type="AlphaFoldDB" id="A0A382RS40"/>